<name>A0AAE7C1U4_9PAST</name>
<dbReference type="GO" id="GO:0006351">
    <property type="term" value="P:DNA-templated transcription"/>
    <property type="evidence" value="ECO:0007669"/>
    <property type="project" value="TreeGrafter"/>
</dbReference>
<organism evidence="6 9">
    <name type="scientific">Frederiksenia canicola</name>
    <dbReference type="NCBI Taxonomy" id="123824"/>
    <lineage>
        <taxon>Bacteria</taxon>
        <taxon>Pseudomonadati</taxon>
        <taxon>Pseudomonadota</taxon>
        <taxon>Gammaproteobacteria</taxon>
        <taxon>Pasteurellales</taxon>
        <taxon>Pasteurellaceae</taxon>
        <taxon>Frederiksenia</taxon>
    </lineage>
</organism>
<dbReference type="Gene3D" id="1.10.10.10">
    <property type="entry name" value="Winged helix-like DNA-binding domain superfamily/Winged helix DNA-binding domain"/>
    <property type="match status" value="1"/>
</dbReference>
<dbReference type="EMBL" id="CP015029">
    <property type="protein sequence ID" value="QIM64681.1"/>
    <property type="molecule type" value="Genomic_DNA"/>
</dbReference>
<dbReference type="InterPro" id="IPR036390">
    <property type="entry name" value="WH_DNA-bd_sf"/>
</dbReference>
<reference evidence="6 9" key="1">
    <citation type="submission" date="2016-03" db="EMBL/GenBank/DDBJ databases">
        <authorList>
            <person name="Hansen M.J."/>
            <person name="Bojesen A.M."/>
            <person name="Planet P."/>
        </authorList>
    </citation>
    <scope>NUCLEOTIDE SEQUENCE [LARGE SCALE GENOMIC DNA]</scope>
    <source>
        <strain evidence="6 9">HPA 21</strain>
    </source>
</reference>
<dbReference type="Proteomes" id="UP000502287">
    <property type="component" value="Chromosome"/>
</dbReference>
<gene>
    <name evidence="6" type="ORF">A4G17_04150</name>
    <name evidence="7" type="ORF">EDC49_1891</name>
</gene>
<keyword evidence="8" id="KW-1185">Reference proteome</keyword>
<dbReference type="GO" id="GO:0003700">
    <property type="term" value="F:DNA-binding transcription factor activity"/>
    <property type="evidence" value="ECO:0007669"/>
    <property type="project" value="InterPro"/>
</dbReference>
<dbReference type="InterPro" id="IPR058163">
    <property type="entry name" value="LysR-type_TF_proteobact-type"/>
</dbReference>
<dbReference type="EMBL" id="RKQT01000005">
    <property type="protein sequence ID" value="RPE91172.1"/>
    <property type="molecule type" value="Genomic_DNA"/>
</dbReference>
<feature type="domain" description="HTH lysR-type" evidence="5">
    <location>
        <begin position="7"/>
        <end position="64"/>
    </location>
</feature>
<dbReference type="PANTHER" id="PTHR30537">
    <property type="entry name" value="HTH-TYPE TRANSCRIPTIONAL REGULATOR"/>
    <property type="match status" value="1"/>
</dbReference>
<dbReference type="GO" id="GO:0043565">
    <property type="term" value="F:sequence-specific DNA binding"/>
    <property type="evidence" value="ECO:0007669"/>
    <property type="project" value="TreeGrafter"/>
</dbReference>
<dbReference type="AlphaFoldDB" id="A0AAE7C1U4"/>
<evidence type="ECO:0000256" key="1">
    <source>
        <dbReference type="ARBA" id="ARBA00009437"/>
    </source>
</evidence>
<dbReference type="SUPFAM" id="SSF53850">
    <property type="entry name" value="Periplasmic binding protein-like II"/>
    <property type="match status" value="1"/>
</dbReference>
<dbReference type="Gene3D" id="3.40.190.10">
    <property type="entry name" value="Periplasmic binding protein-like II"/>
    <property type="match status" value="2"/>
</dbReference>
<reference evidence="7 8" key="2">
    <citation type="submission" date="2018-11" db="EMBL/GenBank/DDBJ databases">
        <title>Genomic Encyclopedia of Type Strains, Phase IV (KMG-IV): sequencing the most valuable type-strain genomes for metagenomic binning, comparative biology and taxonomic classification.</title>
        <authorList>
            <person name="Goeker M."/>
        </authorList>
    </citation>
    <scope>NUCLEOTIDE SEQUENCE [LARGE SCALE GENOMIC DNA]</scope>
    <source>
        <strain evidence="7 8">DSM 25797</strain>
    </source>
</reference>
<evidence type="ECO:0000313" key="9">
    <source>
        <dbReference type="Proteomes" id="UP000502287"/>
    </source>
</evidence>
<dbReference type="Proteomes" id="UP000276901">
    <property type="component" value="Unassembled WGS sequence"/>
</dbReference>
<evidence type="ECO:0000313" key="8">
    <source>
        <dbReference type="Proteomes" id="UP000276901"/>
    </source>
</evidence>
<evidence type="ECO:0000313" key="6">
    <source>
        <dbReference type="EMBL" id="QIM64681.1"/>
    </source>
</evidence>
<dbReference type="InterPro" id="IPR005119">
    <property type="entry name" value="LysR_subst-bd"/>
</dbReference>
<evidence type="ECO:0000256" key="2">
    <source>
        <dbReference type="ARBA" id="ARBA00023015"/>
    </source>
</evidence>
<dbReference type="PROSITE" id="PS50931">
    <property type="entry name" value="HTH_LYSR"/>
    <property type="match status" value="1"/>
</dbReference>
<dbReference type="SUPFAM" id="SSF46785">
    <property type="entry name" value="Winged helix' DNA-binding domain"/>
    <property type="match status" value="1"/>
</dbReference>
<accession>A0AAE7C1U4</accession>
<dbReference type="RefSeq" id="WP_123957480.1">
    <property type="nucleotide sequence ID" value="NZ_CP015029.1"/>
</dbReference>
<evidence type="ECO:0000256" key="4">
    <source>
        <dbReference type="ARBA" id="ARBA00023163"/>
    </source>
</evidence>
<protein>
    <submittedName>
        <fullName evidence="6 7">Transcriptional regulator</fullName>
    </submittedName>
</protein>
<evidence type="ECO:0000313" key="7">
    <source>
        <dbReference type="EMBL" id="RPE91172.1"/>
    </source>
</evidence>
<evidence type="ECO:0000256" key="3">
    <source>
        <dbReference type="ARBA" id="ARBA00023125"/>
    </source>
</evidence>
<dbReference type="Pfam" id="PF00126">
    <property type="entry name" value="HTH_1"/>
    <property type="match status" value="1"/>
</dbReference>
<sequence>MEQIKRLPLNALKYFYFVGSYSSLSVAAEKLCITHSAVSKQLKLLESYFEEPLLLKHGRGIQLSRTGKILYEHCHDAFSCLEKGLTEIQHQQKQHLVISCEPTLAMKWLIPRMAEFQAKHPFQIVILAAGGQVDFRQYGIDIALRRNDFHWSPTLYTEKIAEEQMGVVQMPNLTLHQKLYTRTRPNAWQHWSAQTGIEFKHYPDVFFERFALAIQGAVSGIGLTVASKLMVEHELKQGSLIAPYGFIPDGSAYYLLSETDFNTDYKKQQFLAWVKAEIALTLAK</sequence>
<dbReference type="KEGG" id="fcl:A4G17_04150"/>
<dbReference type="PANTHER" id="PTHR30537:SF74">
    <property type="entry name" value="HTH-TYPE TRANSCRIPTIONAL REGULATOR TRPI"/>
    <property type="match status" value="1"/>
</dbReference>
<keyword evidence="2" id="KW-0805">Transcription regulation</keyword>
<dbReference type="InterPro" id="IPR000847">
    <property type="entry name" value="LysR_HTH_N"/>
</dbReference>
<dbReference type="InterPro" id="IPR036388">
    <property type="entry name" value="WH-like_DNA-bd_sf"/>
</dbReference>
<keyword evidence="3" id="KW-0238">DNA-binding</keyword>
<proteinExistence type="inferred from homology"/>
<evidence type="ECO:0000259" key="5">
    <source>
        <dbReference type="PROSITE" id="PS50931"/>
    </source>
</evidence>
<dbReference type="Pfam" id="PF03466">
    <property type="entry name" value="LysR_substrate"/>
    <property type="match status" value="1"/>
</dbReference>
<comment type="similarity">
    <text evidence="1">Belongs to the LysR transcriptional regulatory family.</text>
</comment>
<keyword evidence="4" id="KW-0804">Transcription</keyword>